<dbReference type="NCBIfam" id="TIGR01760">
    <property type="entry name" value="tape_meas_TP901"/>
    <property type="match status" value="1"/>
</dbReference>
<organism evidence="4 5">
    <name type="scientific">Pseudomonas fitomaticsae</name>
    <dbReference type="NCBI Taxonomy" id="2837969"/>
    <lineage>
        <taxon>Bacteria</taxon>
        <taxon>Pseudomonadati</taxon>
        <taxon>Pseudomonadota</taxon>
        <taxon>Gammaproteobacteria</taxon>
        <taxon>Pseudomonadales</taxon>
        <taxon>Pseudomonadaceae</taxon>
        <taxon>Pseudomonas</taxon>
    </lineage>
</organism>
<keyword evidence="5" id="KW-1185">Reference proteome</keyword>
<accession>A0ABY3Q5P1</accession>
<feature type="region of interest" description="Disordered" evidence="2">
    <location>
        <begin position="492"/>
        <end position="532"/>
    </location>
</feature>
<proteinExistence type="predicted"/>
<keyword evidence="1" id="KW-1188">Viral release from host cell</keyword>
<dbReference type="PANTHER" id="PTHR37813">
    <property type="entry name" value="FELS-2 PROPHAGE PROTEIN"/>
    <property type="match status" value="1"/>
</dbReference>
<name>A0ABY3Q5P1_9PSED</name>
<evidence type="ECO:0000313" key="4">
    <source>
        <dbReference type="EMBL" id="UFQ01416.1"/>
    </source>
</evidence>
<dbReference type="EMBL" id="CP075567">
    <property type="protein sequence ID" value="UFQ01416.1"/>
    <property type="molecule type" value="Genomic_DNA"/>
</dbReference>
<dbReference type="Pfam" id="PF10145">
    <property type="entry name" value="PhageMin_Tail"/>
    <property type="match status" value="1"/>
</dbReference>
<evidence type="ECO:0000259" key="3">
    <source>
        <dbReference type="Pfam" id="PF10145"/>
    </source>
</evidence>
<reference evidence="4 5" key="1">
    <citation type="journal article" date="2022" name="Int. J. Syst. Evol. Microbiol.">
        <title>Pseudomonas fitomaticsae sp. nov., isolated at Marimurtra Botanical Garden in Blanes, Catalonia, Spain.</title>
        <authorList>
            <person name="Atanasov K.E."/>
            <person name="Galbis D.M."/>
            <person name="Cornado D."/>
            <person name="Serpico A."/>
            <person name="Sanchez G."/>
            <person name="Bosch M."/>
            <person name="Ferrer A."/>
            <person name="Altabella T."/>
        </authorList>
    </citation>
    <scope>NUCLEOTIDE SEQUENCE [LARGE SCALE GENOMIC DNA]</scope>
    <source>
        <strain evidence="4 5">FIT81</strain>
    </source>
</reference>
<protein>
    <submittedName>
        <fullName evidence="4">Phage tail tape measure protein</fullName>
    </submittedName>
</protein>
<evidence type="ECO:0000256" key="1">
    <source>
        <dbReference type="ARBA" id="ARBA00022612"/>
    </source>
</evidence>
<gene>
    <name evidence="4" type="ORF">KJY40_06920</name>
</gene>
<dbReference type="InterPro" id="IPR010090">
    <property type="entry name" value="Phage_tape_meas"/>
</dbReference>
<sequence length="757" mass="77749">MAESRYALTYADEGGNAAAGAAVADGLGKPLQELNLTMALASADIRLLTQEQIKLRELLANQQSLFKVSAASPAASAEPKSKLKAEIEQRPPPKLMQPAMANETALVELNQLLKLSNDQLQAHSQSTLELASEKQISASGATNADLLQVQLAGARSGIADGAKGDQRANELKWFSHDAAINASAFRMDVKTAGEMLAVWRSSLKLDQYQSQDLADATTYLGNSGLDAKAADIGSVVQRSGESAIAAGLTPEQVAALAAALLNSGADKEGASTALKGITSMLAKGGAVSTEQRTALTQLGLDPQSLSEDMRKDAPAVINSVLAAINEQPVQERTALTKTLFGENDTRVLELLKKPDDVKNAFSLVADKHKYATTELGAGEGAAAKSAEAFGNTSQGRWNALDASLTRLTTAFGTALAPLADGAAVVLTALVNGVSAAAETFPALTAGLVLLGVAAMPFVGGALKSGVASVLDVVSTKLLRLASARLPPDIADVIGGDDNDGDGRKSRKKGRGLRRRTPSAARSAGTASITRRSSRLSGVTARVAPMFDDALTRIRMVGGVVKSAMPSRLSGAGAKVMSLAEGLGGKLMPSIAKALPVLKVGAPLTIAHAAYRGLKGWREGDDKAVKGAAGELTGTAIGAAIGTFIAPGIGTFIGGAMGGWIGSSIGEQLGTPPEDKLAPPAQVAKDVSVAQMQTPTPTPQFTYAPSVQVSGSELLNSEKLGTMLSQVLESHFTSQFVPGVAGNALSIRRDAALTDGVA</sequence>
<evidence type="ECO:0000256" key="2">
    <source>
        <dbReference type="SAM" id="MobiDB-lite"/>
    </source>
</evidence>
<feature type="compositionally biased region" description="Basic residues" evidence="2">
    <location>
        <begin position="504"/>
        <end position="516"/>
    </location>
</feature>
<feature type="domain" description="Phage tail tape measure protein" evidence="3">
    <location>
        <begin position="148"/>
        <end position="341"/>
    </location>
</feature>
<evidence type="ECO:0000313" key="5">
    <source>
        <dbReference type="Proteomes" id="UP001162907"/>
    </source>
</evidence>
<dbReference type="Proteomes" id="UP001162907">
    <property type="component" value="Chromosome"/>
</dbReference>
<dbReference type="PANTHER" id="PTHR37813:SF1">
    <property type="entry name" value="FELS-2 PROPHAGE PROTEIN"/>
    <property type="match status" value="1"/>
</dbReference>